<protein>
    <recommendedName>
        <fullName evidence="4">F-box associated domain-containing protein</fullName>
    </recommendedName>
</protein>
<reference evidence="2 3" key="1">
    <citation type="submission" date="2024-01" db="EMBL/GenBank/DDBJ databases">
        <title>The complete chloroplast genome sequence of Lithospermum erythrorhizon: insights into the phylogenetic relationship among Boraginaceae species and the maternal lineages of purple gromwells.</title>
        <authorList>
            <person name="Okada T."/>
            <person name="Watanabe K."/>
        </authorList>
    </citation>
    <scope>NUCLEOTIDE SEQUENCE [LARGE SCALE GENOMIC DNA]</scope>
</reference>
<dbReference type="AlphaFoldDB" id="A0AAV3RQT1"/>
<dbReference type="Proteomes" id="UP001454036">
    <property type="component" value="Unassembled WGS sequence"/>
</dbReference>
<comment type="caution">
    <text evidence="2">The sequence shown here is derived from an EMBL/GenBank/DDBJ whole genome shotgun (WGS) entry which is preliminary data.</text>
</comment>
<keyword evidence="1" id="KW-0812">Transmembrane</keyword>
<dbReference type="EMBL" id="BAABME010011649">
    <property type="protein sequence ID" value="GAA0184086.1"/>
    <property type="molecule type" value="Genomic_DNA"/>
</dbReference>
<gene>
    <name evidence="2" type="ORF">LIER_31389</name>
</gene>
<organism evidence="2 3">
    <name type="scientific">Lithospermum erythrorhizon</name>
    <name type="common">Purple gromwell</name>
    <name type="synonym">Lithospermum officinale var. erythrorhizon</name>
    <dbReference type="NCBI Taxonomy" id="34254"/>
    <lineage>
        <taxon>Eukaryota</taxon>
        <taxon>Viridiplantae</taxon>
        <taxon>Streptophyta</taxon>
        <taxon>Embryophyta</taxon>
        <taxon>Tracheophyta</taxon>
        <taxon>Spermatophyta</taxon>
        <taxon>Magnoliopsida</taxon>
        <taxon>eudicotyledons</taxon>
        <taxon>Gunneridae</taxon>
        <taxon>Pentapetalae</taxon>
        <taxon>asterids</taxon>
        <taxon>lamiids</taxon>
        <taxon>Boraginales</taxon>
        <taxon>Boraginaceae</taxon>
        <taxon>Boraginoideae</taxon>
        <taxon>Lithospermeae</taxon>
        <taxon>Lithospermum</taxon>
    </lineage>
</organism>
<name>A0AAV3RQT1_LITER</name>
<evidence type="ECO:0008006" key="4">
    <source>
        <dbReference type="Google" id="ProtNLM"/>
    </source>
</evidence>
<feature type="transmembrane region" description="Helical" evidence="1">
    <location>
        <begin position="100"/>
        <end position="125"/>
    </location>
</feature>
<keyword evidence="1" id="KW-1133">Transmembrane helix</keyword>
<accession>A0AAV3RQT1</accession>
<evidence type="ECO:0000313" key="3">
    <source>
        <dbReference type="Proteomes" id="UP001454036"/>
    </source>
</evidence>
<keyword evidence="1" id="KW-0472">Membrane</keyword>
<sequence length="152" mass="17628">MESYAIMMLINPLFSRVTGESLNSCYKSPGQAIICFDIDTERFRTMELPSSTRMEDTSMDIWIIKDYGVVESWTKLYSIRPPYRYAFGPKRMPYYCKRGIMDYFHAIIILSSFSLSRFVGMIATLNLQFSKRLLFQSCDNIILASSSMKNVL</sequence>
<proteinExistence type="predicted"/>
<evidence type="ECO:0000256" key="1">
    <source>
        <dbReference type="SAM" id="Phobius"/>
    </source>
</evidence>
<evidence type="ECO:0000313" key="2">
    <source>
        <dbReference type="EMBL" id="GAA0184086.1"/>
    </source>
</evidence>
<keyword evidence="3" id="KW-1185">Reference proteome</keyword>